<keyword evidence="1" id="KW-0547">Nucleotide-binding</keyword>
<evidence type="ECO:0000256" key="2">
    <source>
        <dbReference type="ARBA" id="ARBA00022801"/>
    </source>
</evidence>
<evidence type="ECO:0000256" key="3">
    <source>
        <dbReference type="ARBA" id="ARBA00022840"/>
    </source>
</evidence>
<dbReference type="Gene3D" id="3.40.50.300">
    <property type="entry name" value="P-loop containing nucleotide triphosphate hydrolases"/>
    <property type="match status" value="1"/>
</dbReference>
<dbReference type="PROSITE" id="PS51206">
    <property type="entry name" value="SF3_HELICASE_1"/>
    <property type="match status" value="1"/>
</dbReference>
<gene>
    <name evidence="5" type="ORF">AAM4_0675</name>
</gene>
<proteinExistence type="predicted"/>
<keyword evidence="2" id="KW-0378">Hydrolase</keyword>
<feature type="domain" description="SF3 helicase" evidence="4">
    <location>
        <begin position="1"/>
        <end position="141"/>
    </location>
</feature>
<evidence type="ECO:0000313" key="5">
    <source>
        <dbReference type="EMBL" id="CED90570.1"/>
    </source>
</evidence>
<reference evidence="5" key="1">
    <citation type="submission" date="2014-07" db="EMBL/GenBank/DDBJ databases">
        <authorList>
            <person name="Zhang J.E."/>
            <person name="Yang H."/>
            <person name="Guo J."/>
            <person name="Deng Z."/>
            <person name="Luo H."/>
            <person name="Luo M."/>
            <person name="Zhao B."/>
        </authorList>
    </citation>
    <scope>NUCLEOTIDE SEQUENCE</scope>
    <source>
        <strain evidence="5">AM4</strain>
    </source>
</reference>
<dbReference type="PANTHER" id="PTHR35372">
    <property type="entry name" value="ATP BINDING PROTEIN-RELATED"/>
    <property type="match status" value="1"/>
</dbReference>
<dbReference type="InterPro" id="IPR045455">
    <property type="entry name" value="NrS-1_pol-like_helicase"/>
</dbReference>
<dbReference type="InterPro" id="IPR051620">
    <property type="entry name" value="ORF904-like_C"/>
</dbReference>
<accession>A0A1L7RKF3</accession>
<sequence length="261" mass="27754">SALTATGTGANAKGVAYNAVLNALGDYGHAAESTLFMSARGKASNASPELIGLMGRRFVVTSETERDQPLAAAMMKQLVGGDPITARPLYGNPVTFTPTHTALMVTNHLPKVAGDDAAVWRRIRVIPFDVTIPEAKRDPELGEKLKLEADAVLAWALDGWADYRANGMPTAAKVTEATNRYQADSDTVARFISEACAVAPAARVGVQELFGEFQAWAAADGADLIGKQAFARQVESRGFVKRRAASGFVFRGLGLRTDEEG</sequence>
<name>A0A1L7RKF3_9ACTO</name>
<dbReference type="InterPro" id="IPR014015">
    <property type="entry name" value="Helicase_SF3_DNA-vir"/>
</dbReference>
<dbReference type="InterPro" id="IPR027417">
    <property type="entry name" value="P-loop_NTPase"/>
</dbReference>
<dbReference type="SUPFAM" id="SSF52540">
    <property type="entry name" value="P-loop containing nucleoside triphosphate hydrolases"/>
    <property type="match status" value="1"/>
</dbReference>
<organism evidence="5">
    <name type="scientific">Actinomyces succiniciruminis</name>
    <dbReference type="NCBI Taxonomy" id="1522002"/>
    <lineage>
        <taxon>Bacteria</taxon>
        <taxon>Bacillati</taxon>
        <taxon>Actinomycetota</taxon>
        <taxon>Actinomycetes</taxon>
        <taxon>Actinomycetales</taxon>
        <taxon>Actinomycetaceae</taxon>
        <taxon>Actinomyces</taxon>
    </lineage>
</organism>
<dbReference type="GO" id="GO:0005524">
    <property type="term" value="F:ATP binding"/>
    <property type="evidence" value="ECO:0007669"/>
    <property type="project" value="UniProtKB-KW"/>
</dbReference>
<evidence type="ECO:0000256" key="1">
    <source>
        <dbReference type="ARBA" id="ARBA00022741"/>
    </source>
</evidence>
<dbReference type="PANTHER" id="PTHR35372:SF2">
    <property type="entry name" value="SF3 HELICASE DOMAIN-CONTAINING PROTEIN"/>
    <property type="match status" value="1"/>
</dbReference>
<feature type="non-terminal residue" evidence="5">
    <location>
        <position position="1"/>
    </location>
</feature>
<dbReference type="InterPro" id="IPR006500">
    <property type="entry name" value="Helicase_put_C_phage/plasmid"/>
</dbReference>
<dbReference type="Pfam" id="PF19263">
    <property type="entry name" value="DUF5906"/>
    <property type="match status" value="1"/>
</dbReference>
<dbReference type="GO" id="GO:0016787">
    <property type="term" value="F:hydrolase activity"/>
    <property type="evidence" value="ECO:0007669"/>
    <property type="project" value="UniProtKB-KW"/>
</dbReference>
<keyword evidence="3" id="KW-0067">ATP-binding</keyword>
<dbReference type="AlphaFoldDB" id="A0A1L7RKF3"/>
<dbReference type="EMBL" id="LK995475">
    <property type="protein sequence ID" value="CED90570.1"/>
    <property type="molecule type" value="Genomic_DNA"/>
</dbReference>
<protein>
    <submittedName>
        <fullName evidence="5">Possible phiRv1 phage protein</fullName>
    </submittedName>
</protein>
<evidence type="ECO:0000259" key="4">
    <source>
        <dbReference type="PROSITE" id="PS51206"/>
    </source>
</evidence>
<dbReference type="NCBIfam" id="TIGR01613">
    <property type="entry name" value="primase_Cterm"/>
    <property type="match status" value="1"/>
</dbReference>
<dbReference type="RefSeq" id="WP_210579083.1">
    <property type="nucleotide sequence ID" value="NZ_LK995475.1"/>
</dbReference>